<feature type="transmembrane region" description="Helical" evidence="1">
    <location>
        <begin position="162"/>
        <end position="184"/>
    </location>
</feature>
<keyword evidence="1" id="KW-1133">Transmembrane helix</keyword>
<reference evidence="3" key="1">
    <citation type="submission" date="2021-03" db="EMBL/GenBank/DDBJ databases">
        <title>Acanthopleuribacteraceae sp. M133.</title>
        <authorList>
            <person name="Wang G."/>
        </authorList>
    </citation>
    <scope>NUCLEOTIDE SEQUENCE</scope>
    <source>
        <strain evidence="3">M133</strain>
    </source>
</reference>
<evidence type="ECO:0000256" key="2">
    <source>
        <dbReference type="SAM" id="SignalP"/>
    </source>
</evidence>
<sequence>MAAAIGFRAARLGRMLCMLGLMSMFGAGMALAQTGPKKVVVLGFDGADHKLVSDMMAQGELPNLTKLRDMGGYQPLTPTNPPQTPVSWSTFATGINPGRTGIFDFLRRKDGTYIPDFALRGETREAVLFGENNPVILAAIADIVAFWLLFLLFFRARIVKRVVIAAIGGLALAVPVFFAVTAWLPSEIPGVETVRKGKPIWTMLEEKGKTASIVRLPVTFPAEPLNGEMIAGLAVPDIRGTIGRPSLFTNDATFDPGENQFSVIINRLEGTSPYQTRILGAPNKLFYDAQAEIEAKRAGKPYEVPKDFELRADIGVSGDTLTVDVGGKSFSLKEGEWSNFIEFEFVVNPIITLKGFGRFYLDYLKADGIFKLYLTPVNLHPEAPLPLSYPADLAKKIWAEEPYKTQGWALDTWSIGGALMDEEHFLEDVDLTVTRFEKMMETFLDQNDRDLFVQVFSFTDRVGHILWRYWDEGHPLYEPDVGPRYQEALRETYRRMDSIVGNAMGKIDFEKTALIVCSDHGFASFRYQFHFNTWLHANGYLKLKKNVLGTTMKLDDLQNAQTPFNYVDWENTKAYALGLGMIFINLEGREPEGSVKAEEYDAVCRELIEKLEAFVDEETGLHPVRKVFTRDEMYSDYDPGETPDLRVATAPLWRVSWDTTLGGLPSKITEINPKNWSGDHCSLAPADVQGILFSSIPMKKESPEMADMCPSILDLMDVETDVKMDGASIY</sequence>
<dbReference type="KEGG" id="scor:J3U87_09270"/>
<evidence type="ECO:0000256" key="1">
    <source>
        <dbReference type="SAM" id="Phobius"/>
    </source>
</evidence>
<name>A0A8A4TUE0_SULCO</name>
<dbReference type="GO" id="GO:0016787">
    <property type="term" value="F:hydrolase activity"/>
    <property type="evidence" value="ECO:0007669"/>
    <property type="project" value="UniProtKB-ARBA"/>
</dbReference>
<organism evidence="3 4">
    <name type="scientific">Sulfidibacter corallicola</name>
    <dbReference type="NCBI Taxonomy" id="2818388"/>
    <lineage>
        <taxon>Bacteria</taxon>
        <taxon>Pseudomonadati</taxon>
        <taxon>Acidobacteriota</taxon>
        <taxon>Holophagae</taxon>
        <taxon>Acanthopleuribacterales</taxon>
        <taxon>Acanthopleuribacteraceae</taxon>
        <taxon>Sulfidibacter</taxon>
    </lineage>
</organism>
<dbReference type="PANTHER" id="PTHR10151">
    <property type="entry name" value="ECTONUCLEOTIDE PYROPHOSPHATASE/PHOSPHODIESTERASE"/>
    <property type="match status" value="1"/>
</dbReference>
<feature type="chain" id="PRO_5035152792" evidence="2">
    <location>
        <begin position="33"/>
        <end position="730"/>
    </location>
</feature>
<keyword evidence="4" id="KW-1185">Reference proteome</keyword>
<keyword evidence="2" id="KW-0732">Signal</keyword>
<gene>
    <name evidence="3" type="ORF">J3U87_09270</name>
</gene>
<dbReference type="PANTHER" id="PTHR10151:SF120">
    <property type="entry name" value="BIS(5'-ADENOSYL)-TRIPHOSPHATASE"/>
    <property type="match status" value="1"/>
</dbReference>
<dbReference type="EMBL" id="CP071793">
    <property type="protein sequence ID" value="QTD52652.1"/>
    <property type="molecule type" value="Genomic_DNA"/>
</dbReference>
<keyword evidence="1" id="KW-0812">Transmembrane</keyword>
<dbReference type="Pfam" id="PF01663">
    <property type="entry name" value="Phosphodiest"/>
    <property type="match status" value="2"/>
</dbReference>
<dbReference type="Proteomes" id="UP000663929">
    <property type="component" value="Chromosome"/>
</dbReference>
<evidence type="ECO:0000313" key="4">
    <source>
        <dbReference type="Proteomes" id="UP000663929"/>
    </source>
</evidence>
<dbReference type="SUPFAM" id="SSF53649">
    <property type="entry name" value="Alkaline phosphatase-like"/>
    <property type="match status" value="1"/>
</dbReference>
<dbReference type="AlphaFoldDB" id="A0A8A4TUE0"/>
<dbReference type="RefSeq" id="WP_237382756.1">
    <property type="nucleotide sequence ID" value="NZ_CP071793.1"/>
</dbReference>
<dbReference type="InterPro" id="IPR017850">
    <property type="entry name" value="Alkaline_phosphatase_core_sf"/>
</dbReference>
<evidence type="ECO:0000313" key="3">
    <source>
        <dbReference type="EMBL" id="QTD52652.1"/>
    </source>
</evidence>
<feature type="transmembrane region" description="Helical" evidence="1">
    <location>
        <begin position="135"/>
        <end position="155"/>
    </location>
</feature>
<keyword evidence="1" id="KW-0472">Membrane</keyword>
<dbReference type="InterPro" id="IPR002591">
    <property type="entry name" value="Phosphodiest/P_Trfase"/>
</dbReference>
<dbReference type="Gene3D" id="3.40.720.10">
    <property type="entry name" value="Alkaline Phosphatase, subunit A"/>
    <property type="match status" value="2"/>
</dbReference>
<proteinExistence type="predicted"/>
<protein>
    <submittedName>
        <fullName evidence="3">Alkaline phosphatase family protein</fullName>
    </submittedName>
</protein>
<feature type="signal peptide" evidence="2">
    <location>
        <begin position="1"/>
        <end position="32"/>
    </location>
</feature>
<accession>A0A8A4TUE0</accession>